<dbReference type="PRINTS" id="PR01005">
    <property type="entry name" value="FLGHOOKAP1"/>
</dbReference>
<evidence type="ECO:0000256" key="3">
    <source>
        <dbReference type="ARBA" id="ARBA00009677"/>
    </source>
</evidence>
<dbReference type="Pfam" id="PF06429">
    <property type="entry name" value="Flg_bbr_C"/>
    <property type="match status" value="1"/>
</dbReference>
<dbReference type="SUPFAM" id="SSF64518">
    <property type="entry name" value="Phase 1 flagellin"/>
    <property type="match status" value="2"/>
</dbReference>
<feature type="domain" description="Flagellar hook-associated protein 1 D2-like" evidence="10">
    <location>
        <begin position="335"/>
        <end position="417"/>
    </location>
</feature>
<dbReference type="Pfam" id="PF22638">
    <property type="entry name" value="FlgK_D1"/>
    <property type="match status" value="1"/>
</dbReference>
<protein>
    <recommendedName>
        <fullName evidence="4">Flagellar hook-associated protein 1</fullName>
    </recommendedName>
</protein>
<keyword evidence="5" id="KW-0964">Secreted</keyword>
<comment type="similarity">
    <text evidence="3">Belongs to the flagella basal body rod proteins family.</text>
</comment>
<evidence type="ECO:0000259" key="11">
    <source>
        <dbReference type="Pfam" id="PF22638"/>
    </source>
</evidence>
<dbReference type="GO" id="GO:0044780">
    <property type="term" value="P:bacterial-type flagellum assembly"/>
    <property type="evidence" value="ECO:0007669"/>
    <property type="project" value="InterPro"/>
</dbReference>
<feature type="coiled-coil region" evidence="7">
    <location>
        <begin position="155"/>
        <end position="182"/>
    </location>
</feature>
<dbReference type="InterPro" id="IPR053927">
    <property type="entry name" value="FlgK_helical"/>
</dbReference>
<evidence type="ECO:0000256" key="5">
    <source>
        <dbReference type="ARBA" id="ARBA00022525"/>
    </source>
</evidence>
<gene>
    <name evidence="12" type="ORF">Ga0074115_1388</name>
</gene>
<evidence type="ECO:0000313" key="13">
    <source>
        <dbReference type="Proteomes" id="UP000051634"/>
    </source>
</evidence>
<evidence type="ECO:0000256" key="1">
    <source>
        <dbReference type="ARBA" id="ARBA00004365"/>
    </source>
</evidence>
<keyword evidence="6" id="KW-0975">Bacterial flagellum</keyword>
<dbReference type="RefSeq" id="WP_060528634.1">
    <property type="nucleotide sequence ID" value="NZ_KQ557150.1"/>
</dbReference>
<dbReference type="InterPro" id="IPR002371">
    <property type="entry name" value="FlgK"/>
</dbReference>
<accession>A0A0T5Z098</accession>
<dbReference type="Proteomes" id="UP000051634">
    <property type="component" value="Unassembled WGS sequence"/>
</dbReference>
<dbReference type="AlphaFoldDB" id="A0A0T5Z098"/>
<keyword evidence="7" id="KW-0175">Coiled coil</keyword>
<evidence type="ECO:0000256" key="6">
    <source>
        <dbReference type="ARBA" id="ARBA00023143"/>
    </source>
</evidence>
<dbReference type="NCBIfam" id="TIGR02492">
    <property type="entry name" value="flgK_ends"/>
    <property type="match status" value="1"/>
</dbReference>
<dbReference type="Pfam" id="PF00460">
    <property type="entry name" value="Flg_bb_rod"/>
    <property type="match status" value="1"/>
</dbReference>
<evidence type="ECO:0000259" key="8">
    <source>
        <dbReference type="Pfam" id="PF00460"/>
    </source>
</evidence>
<keyword evidence="12" id="KW-0966">Cell projection</keyword>
<reference evidence="12 13" key="1">
    <citation type="submission" date="2015-11" db="EMBL/GenBank/DDBJ databases">
        <title>The genome of Candidatus Endoriftia persephone in Ridgeia piscesae and population structure of the North Eastern Pacific vestimentiferan symbionts.</title>
        <authorList>
            <person name="Perez M."/>
            <person name="Juniper K.S."/>
        </authorList>
    </citation>
    <scope>NUCLEOTIDE SEQUENCE [LARGE SCALE GENOMIC DNA]</scope>
    <source>
        <strain evidence="12">Ind11</strain>
    </source>
</reference>
<evidence type="ECO:0000256" key="4">
    <source>
        <dbReference type="ARBA" id="ARBA00016244"/>
    </source>
</evidence>
<feature type="domain" description="Flagellar hook-associated protein FlgK helical" evidence="11">
    <location>
        <begin position="93"/>
        <end position="326"/>
    </location>
</feature>
<sequence length="664" mass="69941">MASILNIGVSALKTYQQALNSTGHNIANVNTPGYSRQVINLSSRDPELTPAGWLGTGVELHGINRQYDDFTAKRVRDGRSTVGELDAFYSNAQRLDSILADPAVGLSPALNDFFNAMQELADDPASIPSRQLLLAESRSLVERMHDLDQQFADSQAQVNRRLDDVVQEIDRLAESIANANDAVVSALGHGSHQTPNDLLDQRDELINEFSDLVNITTVEQSDGAMNVFIGRGQVLVVGNVASDISTVSSPADASQRDVIFSNDFGDTNISSELDGGELGGLLSFRREMLDTTRNQLGLVALGISMQMNQQHQLGIDLDGDVGGAIFSTPEIQVLGNANNSGGAVTASYGTLSDLTASDYELEYDGGNSYTLRRLSDNSTTSIDTGGASPFTTAEIDGFSLTIDSSGVAQGDSFLIRPSRGAADSMQLLIDDVRGFAAAGRLQSAVAIDASGNPANSGTAVISQPSISSGSGLPLAANMVFSFSDNADGAGNSGFVISNGPAPPNNYILYDPATESAGKSFPSSANPSQFDSFGGLNFRISGTPTVGDQLIVRNNTNAATGDNRNALALAAMQSQDRMLNLSASYSDVYSQLVAGVGASTRQAEASLAAQEGLLERNRASQEEVSGVNLDEEAAKLVQFQQAYQASAEMIKVANSLFDTLLSAVR</sequence>
<feature type="domain" description="Flagellar basal body rod protein N-terminal" evidence="8">
    <location>
        <begin position="5"/>
        <end position="34"/>
    </location>
</feature>
<dbReference type="InterPro" id="IPR010930">
    <property type="entry name" value="Flg_bb/hook_C_dom"/>
</dbReference>
<evidence type="ECO:0000259" key="9">
    <source>
        <dbReference type="Pfam" id="PF06429"/>
    </source>
</evidence>
<evidence type="ECO:0000313" key="12">
    <source>
        <dbReference type="EMBL" id="KRT56292.1"/>
    </source>
</evidence>
<dbReference type="OrthoDB" id="9802553at2"/>
<dbReference type="InterPro" id="IPR001444">
    <property type="entry name" value="Flag_bb_rod_N"/>
</dbReference>
<keyword evidence="12" id="KW-0282">Flagellum</keyword>
<dbReference type="EMBL" id="LDXT01000059">
    <property type="protein sequence ID" value="KRT56292.1"/>
    <property type="molecule type" value="Genomic_DNA"/>
</dbReference>
<dbReference type="PANTHER" id="PTHR30033:SF1">
    <property type="entry name" value="FLAGELLAR HOOK-ASSOCIATED PROTEIN 1"/>
    <property type="match status" value="1"/>
</dbReference>
<comment type="caution">
    <text evidence="12">The sequence shown here is derived from an EMBL/GenBank/DDBJ whole genome shotgun (WGS) entry which is preliminary data.</text>
</comment>
<evidence type="ECO:0000259" key="10">
    <source>
        <dbReference type="Pfam" id="PF21158"/>
    </source>
</evidence>
<keyword evidence="12" id="KW-0969">Cilium</keyword>
<evidence type="ECO:0000256" key="2">
    <source>
        <dbReference type="ARBA" id="ARBA00004613"/>
    </source>
</evidence>
<keyword evidence="13" id="KW-1185">Reference proteome</keyword>
<dbReference type="GO" id="GO:0009424">
    <property type="term" value="C:bacterial-type flagellum hook"/>
    <property type="evidence" value="ECO:0007669"/>
    <property type="project" value="InterPro"/>
</dbReference>
<dbReference type="PANTHER" id="PTHR30033">
    <property type="entry name" value="FLAGELLAR HOOK-ASSOCIATED PROTEIN 1"/>
    <property type="match status" value="1"/>
</dbReference>
<organism evidence="12 13">
    <name type="scientific">endosymbiont of Ridgeia piscesae</name>
    <dbReference type="NCBI Taxonomy" id="54398"/>
    <lineage>
        <taxon>Bacteria</taxon>
        <taxon>Pseudomonadati</taxon>
        <taxon>Pseudomonadota</taxon>
        <taxon>Gammaproteobacteria</taxon>
        <taxon>sulfur-oxidizing symbionts</taxon>
    </lineage>
</organism>
<dbReference type="InterPro" id="IPR049119">
    <property type="entry name" value="FlgK_D2-like"/>
</dbReference>
<feature type="domain" description="Flagellar basal-body/hook protein C-terminal" evidence="9">
    <location>
        <begin position="622"/>
        <end position="661"/>
    </location>
</feature>
<dbReference type="GO" id="GO:0005198">
    <property type="term" value="F:structural molecule activity"/>
    <property type="evidence" value="ECO:0007669"/>
    <property type="project" value="InterPro"/>
</dbReference>
<dbReference type="GO" id="GO:0005576">
    <property type="term" value="C:extracellular region"/>
    <property type="evidence" value="ECO:0007669"/>
    <property type="project" value="UniProtKB-SubCell"/>
</dbReference>
<dbReference type="Pfam" id="PF21158">
    <property type="entry name" value="flgK_1st_1"/>
    <property type="match status" value="1"/>
</dbReference>
<proteinExistence type="inferred from homology"/>
<dbReference type="PATRIC" id="fig|54398.3.peg.2880"/>
<name>A0A0T5Z098_9GAMM</name>
<comment type="subcellular location">
    <subcellularLocation>
        <location evidence="1">Bacterial flagellum</location>
    </subcellularLocation>
    <subcellularLocation>
        <location evidence="2">Secreted</location>
    </subcellularLocation>
</comment>
<evidence type="ECO:0000256" key="7">
    <source>
        <dbReference type="SAM" id="Coils"/>
    </source>
</evidence>